<keyword evidence="8" id="KW-1185">Reference proteome</keyword>
<evidence type="ECO:0000256" key="5">
    <source>
        <dbReference type="PIRSR" id="PIRSR006386-1"/>
    </source>
</evidence>
<dbReference type="SUPFAM" id="SSF52833">
    <property type="entry name" value="Thioredoxin-like"/>
    <property type="match status" value="1"/>
</dbReference>
<evidence type="ECO:0000256" key="2">
    <source>
        <dbReference type="ARBA" id="ARBA00022679"/>
    </source>
</evidence>
<protein>
    <recommendedName>
        <fullName evidence="4">Glutathione S-transferase kappa</fullName>
        <ecNumber evidence="4">2.5.1.18</ecNumber>
    </recommendedName>
</protein>
<dbReference type="EMBL" id="JAUIQD010000007">
    <property type="protein sequence ID" value="KAK3343954.1"/>
    <property type="molecule type" value="Genomic_DNA"/>
</dbReference>
<dbReference type="InterPro" id="IPR051924">
    <property type="entry name" value="GST_Kappa/NadH"/>
</dbReference>
<dbReference type="PIRSF" id="PIRSF006386">
    <property type="entry name" value="HCCAis_GSTk"/>
    <property type="match status" value="1"/>
</dbReference>
<feature type="active site" description="Nucleophile" evidence="5">
    <location>
        <position position="23"/>
    </location>
</feature>
<name>A0AAJ0H8W3_9PEZI</name>
<dbReference type="GO" id="GO:0006749">
    <property type="term" value="P:glutathione metabolic process"/>
    <property type="evidence" value="ECO:0007669"/>
    <property type="project" value="TreeGrafter"/>
</dbReference>
<dbReference type="GO" id="GO:0005777">
    <property type="term" value="C:peroxisome"/>
    <property type="evidence" value="ECO:0007669"/>
    <property type="project" value="TreeGrafter"/>
</dbReference>
<gene>
    <name evidence="7" type="ORF">B0T25DRAFT_593410</name>
</gene>
<comment type="caution">
    <text evidence="7">The sequence shown here is derived from an EMBL/GenBank/DDBJ whole genome shotgun (WGS) entry which is preliminary data.</text>
</comment>
<organism evidence="7 8">
    <name type="scientific">Lasiosphaeria hispida</name>
    <dbReference type="NCBI Taxonomy" id="260671"/>
    <lineage>
        <taxon>Eukaryota</taxon>
        <taxon>Fungi</taxon>
        <taxon>Dikarya</taxon>
        <taxon>Ascomycota</taxon>
        <taxon>Pezizomycotina</taxon>
        <taxon>Sordariomycetes</taxon>
        <taxon>Sordariomycetidae</taxon>
        <taxon>Sordariales</taxon>
        <taxon>Lasiosphaeriaceae</taxon>
        <taxon>Lasiosphaeria</taxon>
    </lineage>
</organism>
<accession>A0AAJ0H8W3</accession>
<dbReference type="GO" id="GO:0004602">
    <property type="term" value="F:glutathione peroxidase activity"/>
    <property type="evidence" value="ECO:0007669"/>
    <property type="project" value="TreeGrafter"/>
</dbReference>
<dbReference type="Proteomes" id="UP001275084">
    <property type="component" value="Unassembled WGS sequence"/>
</dbReference>
<feature type="domain" description="DSBA-like thioredoxin" evidence="6">
    <location>
        <begin position="15"/>
        <end position="218"/>
    </location>
</feature>
<evidence type="ECO:0000256" key="4">
    <source>
        <dbReference type="PIRNR" id="PIRNR006386"/>
    </source>
</evidence>
<keyword evidence="2 4" id="KW-0808">Transferase</keyword>
<evidence type="ECO:0000313" key="7">
    <source>
        <dbReference type="EMBL" id="KAK3343954.1"/>
    </source>
</evidence>
<dbReference type="InterPro" id="IPR036249">
    <property type="entry name" value="Thioredoxin-like_sf"/>
</dbReference>
<comment type="catalytic activity">
    <reaction evidence="3 4">
        <text>RX + glutathione = an S-substituted glutathione + a halide anion + H(+)</text>
        <dbReference type="Rhea" id="RHEA:16437"/>
        <dbReference type="ChEBI" id="CHEBI:15378"/>
        <dbReference type="ChEBI" id="CHEBI:16042"/>
        <dbReference type="ChEBI" id="CHEBI:17792"/>
        <dbReference type="ChEBI" id="CHEBI:57925"/>
        <dbReference type="ChEBI" id="CHEBI:90779"/>
        <dbReference type="EC" id="2.5.1.18"/>
    </reaction>
</comment>
<evidence type="ECO:0000313" key="8">
    <source>
        <dbReference type="Proteomes" id="UP001275084"/>
    </source>
</evidence>
<dbReference type="InterPro" id="IPR014440">
    <property type="entry name" value="HCCAis_GSTk"/>
</dbReference>
<dbReference type="Pfam" id="PF01323">
    <property type="entry name" value="DSBA"/>
    <property type="match status" value="1"/>
</dbReference>
<reference evidence="7" key="2">
    <citation type="submission" date="2023-06" db="EMBL/GenBank/DDBJ databases">
        <authorList>
            <consortium name="Lawrence Berkeley National Laboratory"/>
            <person name="Haridas S."/>
            <person name="Hensen N."/>
            <person name="Bonometti L."/>
            <person name="Westerberg I."/>
            <person name="Brannstrom I.O."/>
            <person name="Guillou S."/>
            <person name="Cros-Aarteil S."/>
            <person name="Calhoun S."/>
            <person name="Kuo A."/>
            <person name="Mondo S."/>
            <person name="Pangilinan J."/>
            <person name="Riley R."/>
            <person name="Labutti K."/>
            <person name="Andreopoulos B."/>
            <person name="Lipzen A."/>
            <person name="Chen C."/>
            <person name="Yanf M."/>
            <person name="Daum C."/>
            <person name="Ng V."/>
            <person name="Clum A."/>
            <person name="Steindorff A."/>
            <person name="Ohm R."/>
            <person name="Martin F."/>
            <person name="Silar P."/>
            <person name="Natvig D."/>
            <person name="Lalanne C."/>
            <person name="Gautier V."/>
            <person name="Ament-Velasquez S.L."/>
            <person name="Kruys A."/>
            <person name="Hutchinson M.I."/>
            <person name="Powell A.J."/>
            <person name="Barry K."/>
            <person name="Miller A.N."/>
            <person name="Grigoriev I.V."/>
            <person name="Debuchy R."/>
            <person name="Gladieux P."/>
            <person name="Thoren M.H."/>
            <person name="Johannesson H."/>
        </authorList>
    </citation>
    <scope>NUCLEOTIDE SEQUENCE</scope>
    <source>
        <strain evidence="7">CBS 955.72</strain>
    </source>
</reference>
<dbReference type="PANTHER" id="PTHR42943:SF2">
    <property type="entry name" value="GLUTATHIONE S-TRANSFERASE KAPPA 1"/>
    <property type="match status" value="1"/>
</dbReference>
<evidence type="ECO:0000256" key="1">
    <source>
        <dbReference type="ARBA" id="ARBA00006494"/>
    </source>
</evidence>
<dbReference type="PANTHER" id="PTHR42943">
    <property type="entry name" value="GLUTATHIONE S-TRANSFERASE KAPPA"/>
    <property type="match status" value="1"/>
</dbReference>
<sequence>MAAPITAAATARPKIMLYVDTISPFAYTAYYILRHDAAFKECDVTYVPVFLGGLMHKCGNVAPIKIKNKDKWIGRERLRWAKAFNVPMSTDLPPDFPAMTLPITRALSALAPLAGQGGDQTRLIQALDVLYAKYWVDCVPTHRPEVLREVLGEVFGAAEAERLLASAAAEGKQLLVENTERAFADGAFGLPWMTCTSASGQKEGFWGVDHFGQMAQFLELDLGKSALEQGQAGWKSVL</sequence>
<reference evidence="7" key="1">
    <citation type="journal article" date="2023" name="Mol. Phylogenet. Evol.">
        <title>Genome-scale phylogeny and comparative genomics of the fungal order Sordariales.</title>
        <authorList>
            <person name="Hensen N."/>
            <person name="Bonometti L."/>
            <person name="Westerberg I."/>
            <person name="Brannstrom I.O."/>
            <person name="Guillou S."/>
            <person name="Cros-Aarteil S."/>
            <person name="Calhoun S."/>
            <person name="Haridas S."/>
            <person name="Kuo A."/>
            <person name="Mondo S."/>
            <person name="Pangilinan J."/>
            <person name="Riley R."/>
            <person name="LaButti K."/>
            <person name="Andreopoulos B."/>
            <person name="Lipzen A."/>
            <person name="Chen C."/>
            <person name="Yan M."/>
            <person name="Daum C."/>
            <person name="Ng V."/>
            <person name="Clum A."/>
            <person name="Steindorff A."/>
            <person name="Ohm R.A."/>
            <person name="Martin F."/>
            <person name="Silar P."/>
            <person name="Natvig D.O."/>
            <person name="Lalanne C."/>
            <person name="Gautier V."/>
            <person name="Ament-Velasquez S.L."/>
            <person name="Kruys A."/>
            <person name="Hutchinson M.I."/>
            <person name="Powell A.J."/>
            <person name="Barry K."/>
            <person name="Miller A.N."/>
            <person name="Grigoriev I.V."/>
            <person name="Debuchy R."/>
            <person name="Gladieux P."/>
            <person name="Hiltunen Thoren M."/>
            <person name="Johannesson H."/>
        </authorList>
    </citation>
    <scope>NUCLEOTIDE SEQUENCE</scope>
    <source>
        <strain evidence="7">CBS 955.72</strain>
    </source>
</reference>
<dbReference type="AlphaFoldDB" id="A0AAJ0H8W3"/>
<dbReference type="EC" id="2.5.1.18" evidence="4"/>
<dbReference type="FunFam" id="3.40.30.10:FF:000096">
    <property type="entry name" value="Glutathione S-transferase kappa"/>
    <property type="match status" value="1"/>
</dbReference>
<dbReference type="Gene3D" id="3.40.30.10">
    <property type="entry name" value="Glutaredoxin"/>
    <property type="match status" value="1"/>
</dbReference>
<comment type="similarity">
    <text evidence="1 4">Belongs to the GST superfamily. Kappa family.</text>
</comment>
<proteinExistence type="inferred from homology"/>
<dbReference type="GO" id="GO:0004364">
    <property type="term" value="F:glutathione transferase activity"/>
    <property type="evidence" value="ECO:0007669"/>
    <property type="project" value="UniProtKB-UniRule"/>
</dbReference>
<dbReference type="InterPro" id="IPR001853">
    <property type="entry name" value="DSBA-like_thioredoxin_dom"/>
</dbReference>
<dbReference type="GO" id="GO:0005739">
    <property type="term" value="C:mitochondrion"/>
    <property type="evidence" value="ECO:0007669"/>
    <property type="project" value="TreeGrafter"/>
</dbReference>
<evidence type="ECO:0000259" key="6">
    <source>
        <dbReference type="Pfam" id="PF01323"/>
    </source>
</evidence>
<evidence type="ECO:0000256" key="3">
    <source>
        <dbReference type="ARBA" id="ARBA00047960"/>
    </source>
</evidence>